<dbReference type="EMBL" id="JBICCN010000396">
    <property type="protein sequence ID" value="KAL3071263.1"/>
    <property type="molecule type" value="Genomic_DNA"/>
</dbReference>
<sequence>MYVDNLLIECETEKEAIDKSSIAKQILKDADMNLREFLSHSPNVMKQIPEDDRLDKTPAKVLGLTWDTPSDCITFSLPKDTDATATRRSVLSIIASTSTRSDSSDHVFCPPNGFSNGYGEKEPPGTPPPRCRGGNLKPNPFPVAKPNNCHPPALHSRQAQSPSTPRLLRRVGTHICRRRLYPKRDCR</sequence>
<accession>A0ABD2HXL3</accession>
<comment type="caution">
    <text evidence="2">The sequence shown here is derived from an EMBL/GenBank/DDBJ whole genome shotgun (WGS) entry which is preliminary data.</text>
</comment>
<dbReference type="PANTHER" id="PTHR47331">
    <property type="entry name" value="PHD-TYPE DOMAIN-CONTAINING PROTEIN"/>
    <property type="match status" value="1"/>
</dbReference>
<gene>
    <name evidence="2" type="ORF">niasHS_015526</name>
</gene>
<evidence type="ECO:0000313" key="3">
    <source>
        <dbReference type="Proteomes" id="UP001620645"/>
    </source>
</evidence>
<evidence type="ECO:0000256" key="1">
    <source>
        <dbReference type="SAM" id="MobiDB-lite"/>
    </source>
</evidence>
<evidence type="ECO:0000313" key="2">
    <source>
        <dbReference type="EMBL" id="KAL3071263.1"/>
    </source>
</evidence>
<keyword evidence="3" id="KW-1185">Reference proteome</keyword>
<proteinExistence type="predicted"/>
<feature type="region of interest" description="Disordered" evidence="1">
    <location>
        <begin position="101"/>
        <end position="171"/>
    </location>
</feature>
<dbReference type="Proteomes" id="UP001620645">
    <property type="component" value="Unassembled WGS sequence"/>
</dbReference>
<organism evidence="2 3">
    <name type="scientific">Heterodera schachtii</name>
    <name type="common">Sugarbeet cyst nematode worm</name>
    <name type="synonym">Tylenchus schachtii</name>
    <dbReference type="NCBI Taxonomy" id="97005"/>
    <lineage>
        <taxon>Eukaryota</taxon>
        <taxon>Metazoa</taxon>
        <taxon>Ecdysozoa</taxon>
        <taxon>Nematoda</taxon>
        <taxon>Chromadorea</taxon>
        <taxon>Rhabditida</taxon>
        <taxon>Tylenchina</taxon>
        <taxon>Tylenchomorpha</taxon>
        <taxon>Tylenchoidea</taxon>
        <taxon>Heteroderidae</taxon>
        <taxon>Heteroderinae</taxon>
        <taxon>Heterodera</taxon>
    </lineage>
</organism>
<dbReference type="AlphaFoldDB" id="A0ABD2HXL3"/>
<protein>
    <submittedName>
        <fullName evidence="2">Uncharacterized protein</fullName>
    </submittedName>
</protein>
<name>A0ABD2HXL3_HETSC</name>
<reference evidence="2 3" key="1">
    <citation type="submission" date="2024-10" db="EMBL/GenBank/DDBJ databases">
        <authorList>
            <person name="Kim D."/>
        </authorList>
    </citation>
    <scope>NUCLEOTIDE SEQUENCE [LARGE SCALE GENOMIC DNA]</scope>
    <source>
        <strain evidence="2">Taebaek</strain>
    </source>
</reference>